<evidence type="ECO:0000256" key="2">
    <source>
        <dbReference type="ARBA" id="ARBA00006270"/>
    </source>
</evidence>
<name>A0A059F318_9MICR</name>
<dbReference type="GO" id="GO:0003924">
    <property type="term" value="F:GTPase activity"/>
    <property type="evidence" value="ECO:0007669"/>
    <property type="project" value="InterPro"/>
</dbReference>
<keyword evidence="9" id="KW-1185">Reference proteome</keyword>
<dbReference type="InterPro" id="IPR005225">
    <property type="entry name" value="Small_GTP-bd"/>
</dbReference>
<keyword evidence="6" id="KW-0449">Lipoprotein</keyword>
<organism evidence="8 9">
    <name type="scientific">Anncaliia algerae PRA339</name>
    <dbReference type="NCBI Taxonomy" id="1288291"/>
    <lineage>
        <taxon>Eukaryota</taxon>
        <taxon>Fungi</taxon>
        <taxon>Fungi incertae sedis</taxon>
        <taxon>Microsporidia</taxon>
        <taxon>Tubulinosematoidea</taxon>
        <taxon>Tubulinosematidae</taxon>
        <taxon>Anncaliia</taxon>
    </lineage>
</organism>
<dbReference type="GO" id="GO:0005525">
    <property type="term" value="F:GTP binding"/>
    <property type="evidence" value="ECO:0007669"/>
    <property type="project" value="UniProtKB-KW"/>
</dbReference>
<evidence type="ECO:0000313" key="9">
    <source>
        <dbReference type="Proteomes" id="UP000030655"/>
    </source>
</evidence>
<evidence type="ECO:0008006" key="10">
    <source>
        <dbReference type="Google" id="ProtNLM"/>
    </source>
</evidence>
<dbReference type="SUPFAM" id="SSF52540">
    <property type="entry name" value="P-loop containing nucleoside triphosphate hydrolases"/>
    <property type="match status" value="1"/>
</dbReference>
<dbReference type="InterPro" id="IPR050209">
    <property type="entry name" value="Rab_GTPases_membrane_traffic"/>
</dbReference>
<keyword evidence="7" id="KW-0636">Prenylation</keyword>
<dbReference type="InterPro" id="IPR001806">
    <property type="entry name" value="Small_GTPase"/>
</dbReference>
<dbReference type="Proteomes" id="UP000030655">
    <property type="component" value="Unassembled WGS sequence"/>
</dbReference>
<evidence type="ECO:0000256" key="6">
    <source>
        <dbReference type="ARBA" id="ARBA00023288"/>
    </source>
</evidence>
<evidence type="ECO:0000256" key="3">
    <source>
        <dbReference type="ARBA" id="ARBA00022741"/>
    </source>
</evidence>
<gene>
    <name evidence="8" type="ORF">H312_01159</name>
</gene>
<dbReference type="PROSITE" id="PS51421">
    <property type="entry name" value="RAS"/>
    <property type="match status" value="1"/>
</dbReference>
<dbReference type="STRING" id="1288291.A0A059F318"/>
<evidence type="ECO:0000256" key="1">
    <source>
        <dbReference type="ARBA" id="ARBA00004635"/>
    </source>
</evidence>
<dbReference type="SMART" id="SM00175">
    <property type="entry name" value="RAB"/>
    <property type="match status" value="1"/>
</dbReference>
<evidence type="ECO:0000313" key="8">
    <source>
        <dbReference type="EMBL" id="KCZ81404.1"/>
    </source>
</evidence>
<dbReference type="InterPro" id="IPR027417">
    <property type="entry name" value="P-loop_NTPase"/>
</dbReference>
<proteinExistence type="inferred from homology"/>
<dbReference type="VEuPathDB" id="MicrosporidiaDB:H312_01159"/>
<keyword evidence="4" id="KW-0342">GTP-binding</keyword>
<evidence type="ECO:0000256" key="5">
    <source>
        <dbReference type="ARBA" id="ARBA00023136"/>
    </source>
</evidence>
<dbReference type="SMART" id="SM00177">
    <property type="entry name" value="ARF"/>
    <property type="match status" value="1"/>
</dbReference>
<dbReference type="OrthoDB" id="9989112at2759"/>
<reference evidence="8 9" key="2">
    <citation type="submission" date="2014-03" db="EMBL/GenBank/DDBJ databases">
        <title>The Genome Sequence of Anncaliia algerae insect isolate PRA339.</title>
        <authorList>
            <consortium name="The Broad Institute Genome Sequencing Platform"/>
            <consortium name="The Broad Institute Genome Sequencing Center for Infectious Disease"/>
            <person name="Cuomo C."/>
            <person name="Becnel J."/>
            <person name="Sanscrainte N."/>
            <person name="Walker B."/>
            <person name="Young S.K."/>
            <person name="Zeng Q."/>
            <person name="Gargeya S."/>
            <person name="Fitzgerald M."/>
            <person name="Haas B."/>
            <person name="Abouelleil A."/>
            <person name="Alvarado L."/>
            <person name="Arachchi H.M."/>
            <person name="Berlin A.M."/>
            <person name="Chapman S.B."/>
            <person name="Dewar J."/>
            <person name="Goldberg J."/>
            <person name="Griggs A."/>
            <person name="Gujja S."/>
            <person name="Hansen M."/>
            <person name="Howarth C."/>
            <person name="Imamovic A."/>
            <person name="Larimer J."/>
            <person name="McCowan C."/>
            <person name="Murphy C."/>
            <person name="Neiman D."/>
            <person name="Pearson M."/>
            <person name="Priest M."/>
            <person name="Roberts A."/>
            <person name="Saif S."/>
            <person name="Shea T."/>
            <person name="Sisk P."/>
            <person name="Sykes S."/>
            <person name="Wortman J."/>
            <person name="Nusbaum C."/>
            <person name="Birren B."/>
        </authorList>
    </citation>
    <scope>NUCLEOTIDE SEQUENCE [LARGE SCALE GENOMIC DNA]</scope>
    <source>
        <strain evidence="8 9">PRA339</strain>
    </source>
</reference>
<comment type="similarity">
    <text evidence="2">Belongs to the small GTPase superfamily. Rab family.</text>
</comment>
<dbReference type="EMBL" id="KK365143">
    <property type="protein sequence ID" value="KCZ81404.1"/>
    <property type="molecule type" value="Genomic_DNA"/>
</dbReference>
<dbReference type="PROSITE" id="PS51419">
    <property type="entry name" value="RAB"/>
    <property type="match status" value="1"/>
</dbReference>
<evidence type="ECO:0000256" key="7">
    <source>
        <dbReference type="ARBA" id="ARBA00023289"/>
    </source>
</evidence>
<dbReference type="Pfam" id="PF00071">
    <property type="entry name" value="Ras"/>
    <property type="match status" value="1"/>
</dbReference>
<dbReference type="PROSITE" id="PS51417">
    <property type="entry name" value="ARF"/>
    <property type="match status" value="1"/>
</dbReference>
<dbReference type="PANTHER" id="PTHR47979">
    <property type="entry name" value="DRAB11-RELATED"/>
    <property type="match status" value="1"/>
</dbReference>
<protein>
    <recommendedName>
        <fullName evidence="10">Small GTP-binding protein domain</fullName>
    </recommendedName>
</protein>
<dbReference type="FunFam" id="3.40.50.300:FF:000274">
    <property type="entry name" value="ras-related protein RABA5a"/>
    <property type="match status" value="1"/>
</dbReference>
<keyword evidence="5" id="KW-0472">Membrane</keyword>
<dbReference type="SMART" id="SM00174">
    <property type="entry name" value="RHO"/>
    <property type="match status" value="1"/>
</dbReference>
<dbReference type="PRINTS" id="PR00449">
    <property type="entry name" value="RASTRNSFRMNG"/>
</dbReference>
<dbReference type="NCBIfam" id="TIGR00231">
    <property type="entry name" value="small_GTP"/>
    <property type="match status" value="1"/>
</dbReference>
<dbReference type="SMART" id="SM00173">
    <property type="entry name" value="RAS"/>
    <property type="match status" value="1"/>
</dbReference>
<accession>A0A059F318</accession>
<comment type="subcellular location">
    <subcellularLocation>
        <location evidence="1">Membrane</location>
        <topology evidence="1">Lipid-anchor</topology>
    </subcellularLocation>
</comment>
<dbReference type="GO" id="GO:0016020">
    <property type="term" value="C:membrane"/>
    <property type="evidence" value="ECO:0007669"/>
    <property type="project" value="UniProtKB-SubCell"/>
</dbReference>
<dbReference type="Gene3D" id="3.40.50.300">
    <property type="entry name" value="P-loop containing nucleotide triphosphate hydrolases"/>
    <property type="match status" value="1"/>
</dbReference>
<dbReference type="AlphaFoldDB" id="A0A059F318"/>
<dbReference type="HOGENOM" id="CLU_041217_23_2_1"/>
<evidence type="ECO:0000256" key="4">
    <source>
        <dbReference type="ARBA" id="ARBA00023134"/>
    </source>
</evidence>
<dbReference type="SMART" id="SM00176">
    <property type="entry name" value="RAN"/>
    <property type="match status" value="1"/>
</dbReference>
<keyword evidence="3" id="KW-0547">Nucleotide-binding</keyword>
<dbReference type="PROSITE" id="PS51420">
    <property type="entry name" value="RHO"/>
    <property type="match status" value="1"/>
</dbReference>
<sequence length="216" mass="24887">MDTKNISNYVEEYNYIFKIVLVGDSGVGKTNLLSRLTKQEFSATLPSTIGVEFATVTFKMDEDNVKAQIWDTAGQERYRAITSAYYRGTYGALIVFDLTQRKTLTQSINHWLIQLREFSRKDMIIILIGNKSDLTEQREVTKEEANKIADENGMVYFETSALSGDNVNKSFYELVRKIYDANKIVTLPEAKKKLSYKEKEMQRVIIKKNQKKRGCC</sequence>
<reference evidence="9" key="1">
    <citation type="submission" date="2013-02" db="EMBL/GenBank/DDBJ databases">
        <authorList>
            <consortium name="The Broad Institute Genome Sequencing Platform"/>
            <person name="Cuomo C."/>
            <person name="Becnel J."/>
            <person name="Sanscrainte N."/>
            <person name="Walker B."/>
            <person name="Young S.K."/>
            <person name="Zeng Q."/>
            <person name="Gargeya S."/>
            <person name="Fitzgerald M."/>
            <person name="Haas B."/>
            <person name="Abouelleil A."/>
            <person name="Alvarado L."/>
            <person name="Arachchi H.M."/>
            <person name="Berlin A.M."/>
            <person name="Chapman S.B."/>
            <person name="Dewar J."/>
            <person name="Goldberg J."/>
            <person name="Griggs A."/>
            <person name="Gujja S."/>
            <person name="Hansen M."/>
            <person name="Howarth C."/>
            <person name="Imamovic A."/>
            <person name="Larimer J."/>
            <person name="McCowan C."/>
            <person name="Murphy C."/>
            <person name="Neiman D."/>
            <person name="Pearson M."/>
            <person name="Priest M."/>
            <person name="Roberts A."/>
            <person name="Saif S."/>
            <person name="Shea T."/>
            <person name="Sisk P."/>
            <person name="Sykes S."/>
            <person name="Wortman J."/>
            <person name="Nusbaum C."/>
            <person name="Birren B."/>
        </authorList>
    </citation>
    <scope>NUCLEOTIDE SEQUENCE [LARGE SCALE GENOMIC DNA]</scope>
    <source>
        <strain evidence="9">PRA339</strain>
    </source>
</reference>